<sequence length="311" mass="36339">MKEVTRPLIENGFYEGYKLRDLCSFISNELLNKHGITYNKSGDYYALFSEDEKHLEKSNMTSRTRQKISSLPIEKQTGNQTIDKLKQFARADIPQPDESDYSTYFNKIIEISNQSIKQSESLLSKLGKAYFFTEKFDDVFPSRKSFDEFKEQNKKSRDLDELLKFYESCKNTIKIIESEIKDPVKKVTELNELLAEQRFISKQIDERNKITFLEKWNSIVANIELGISAIAKRLGVNKKHLTNNVRPTENPVTHSKNMHHEYIDWFTHIQIVTPNGETFTFDAKDYFDKQIERGKLNLPIKSLVLKNAIIE</sequence>
<evidence type="ECO:0000313" key="2">
    <source>
        <dbReference type="Proteomes" id="UP001157003"/>
    </source>
</evidence>
<keyword evidence="2" id="KW-1185">Reference proteome</keyword>
<organism evidence="1 2">
    <name type="scientific">Nitrososphaeria virus YSH_174770</name>
    <dbReference type="NCBI Taxonomy" id="3071322"/>
    <lineage>
        <taxon>Viruses</taxon>
        <taxon>Duplodnaviria</taxon>
        <taxon>Heunggongvirae</taxon>
        <taxon>Uroviricota</taxon>
        <taxon>Caudoviricetes</taxon>
        <taxon>Juravirales</taxon>
        <taxon>Yangangviridae</taxon>
        <taxon>Senitvirus</taxon>
        <taxon>Senitvirus yangshanense</taxon>
    </lineage>
</organism>
<name>A0A976UBH8_9CAUD</name>
<protein>
    <submittedName>
        <fullName evidence="1">Uncharacterized protein</fullName>
    </submittedName>
</protein>
<accession>A0A976UBH8</accession>
<reference evidence="1 2" key="1">
    <citation type="submission" date="2022-05" db="EMBL/GenBank/DDBJ databases">
        <title>Diverse viruses of marine archaea discovered using metagenomics.</title>
        <authorList>
            <person name="Zhou Y."/>
        </authorList>
    </citation>
    <scope>NUCLEOTIDE SEQUENCE [LARGE SCALE GENOMIC DNA]</scope>
    <source>
        <strain evidence="1">YSH_174770</strain>
    </source>
</reference>
<dbReference type="Proteomes" id="UP001157003">
    <property type="component" value="Segment"/>
</dbReference>
<evidence type="ECO:0000313" key="1">
    <source>
        <dbReference type="EMBL" id="UVF62376.1"/>
    </source>
</evidence>
<dbReference type="EMBL" id="ON649700">
    <property type="protein sequence ID" value="UVF62376.1"/>
    <property type="molecule type" value="Genomic_DNA"/>
</dbReference>
<proteinExistence type="predicted"/>